<keyword evidence="1" id="KW-0812">Transmembrane</keyword>
<gene>
    <name evidence="2" type="ORF">ACA1_327260</name>
</gene>
<dbReference type="RefSeq" id="XP_004340038.1">
    <property type="nucleotide sequence ID" value="XM_004339990.1"/>
</dbReference>
<reference evidence="2 3" key="1">
    <citation type="journal article" date="2013" name="Genome Biol.">
        <title>Genome of Acanthamoeba castellanii highlights extensive lateral gene transfer and early evolution of tyrosine kinase signaling.</title>
        <authorList>
            <person name="Clarke M."/>
            <person name="Lohan A.J."/>
            <person name="Liu B."/>
            <person name="Lagkouvardos I."/>
            <person name="Roy S."/>
            <person name="Zafar N."/>
            <person name="Bertelli C."/>
            <person name="Schilde C."/>
            <person name="Kianianmomeni A."/>
            <person name="Burglin T.R."/>
            <person name="Frech C."/>
            <person name="Turcotte B."/>
            <person name="Kopec K.O."/>
            <person name="Synnott J.M."/>
            <person name="Choo C."/>
            <person name="Paponov I."/>
            <person name="Finkler A."/>
            <person name="Soon Heng Tan C."/>
            <person name="Hutchins A.P."/>
            <person name="Weinmeier T."/>
            <person name="Rattei T."/>
            <person name="Chu J.S."/>
            <person name="Gimenez G."/>
            <person name="Irimia M."/>
            <person name="Rigden D.J."/>
            <person name="Fitzpatrick D.A."/>
            <person name="Lorenzo-Morales J."/>
            <person name="Bateman A."/>
            <person name="Chiu C.H."/>
            <person name="Tang P."/>
            <person name="Hegemann P."/>
            <person name="Fromm H."/>
            <person name="Raoult D."/>
            <person name="Greub G."/>
            <person name="Miranda-Saavedra D."/>
            <person name="Chen N."/>
            <person name="Nash P."/>
            <person name="Ginger M.L."/>
            <person name="Horn M."/>
            <person name="Schaap P."/>
            <person name="Caler L."/>
            <person name="Loftus B."/>
        </authorList>
    </citation>
    <scope>NUCLEOTIDE SEQUENCE [LARGE SCALE GENOMIC DNA]</scope>
    <source>
        <strain evidence="2 3">Neff</strain>
    </source>
</reference>
<accession>L8GXN7</accession>
<keyword evidence="1" id="KW-0472">Membrane</keyword>
<dbReference type="Proteomes" id="UP000011083">
    <property type="component" value="Unassembled WGS sequence"/>
</dbReference>
<dbReference type="VEuPathDB" id="AmoebaDB:ACA1_327260"/>
<protein>
    <submittedName>
        <fullName evidence="2">Uncharacterized protein</fullName>
    </submittedName>
</protein>
<feature type="transmembrane region" description="Helical" evidence="1">
    <location>
        <begin position="127"/>
        <end position="155"/>
    </location>
</feature>
<dbReference type="EMBL" id="KB007965">
    <property type="protein sequence ID" value="ELR18019.1"/>
    <property type="molecule type" value="Genomic_DNA"/>
</dbReference>
<dbReference type="GeneID" id="14918773"/>
<dbReference type="KEGG" id="acan:ACA1_327260"/>
<name>L8GXN7_ACACF</name>
<evidence type="ECO:0000313" key="3">
    <source>
        <dbReference type="Proteomes" id="UP000011083"/>
    </source>
</evidence>
<proteinExistence type="predicted"/>
<evidence type="ECO:0000313" key="2">
    <source>
        <dbReference type="EMBL" id="ELR18019.1"/>
    </source>
</evidence>
<evidence type="ECO:0000256" key="1">
    <source>
        <dbReference type="SAM" id="Phobius"/>
    </source>
</evidence>
<organism evidence="2 3">
    <name type="scientific">Acanthamoeba castellanii (strain ATCC 30010 / Neff)</name>
    <dbReference type="NCBI Taxonomy" id="1257118"/>
    <lineage>
        <taxon>Eukaryota</taxon>
        <taxon>Amoebozoa</taxon>
        <taxon>Discosea</taxon>
        <taxon>Longamoebia</taxon>
        <taxon>Centramoebida</taxon>
        <taxon>Acanthamoebidae</taxon>
        <taxon>Acanthamoeba</taxon>
    </lineage>
</organism>
<keyword evidence="3" id="KW-1185">Reference proteome</keyword>
<sequence>MVGAATTYTFVCHLGATTNNANNATLGFAHGMLYFLSFETETNYSFAARLCWLTKGVHPSLSRLRIDPPFARRSLGRRAAGRHDHVPLGQRQRREGGLLGMRTRPIDFGLLLVDRDGGGGGGDNLDLIIGVAVAVPVAAVFAVTIVSATVCVIAIKRRMQI</sequence>
<dbReference type="AlphaFoldDB" id="L8GXN7"/>
<keyword evidence="1" id="KW-1133">Transmembrane helix</keyword>